<dbReference type="Proteomes" id="UP000230000">
    <property type="component" value="Unassembled WGS sequence"/>
</dbReference>
<dbReference type="InterPro" id="IPR000594">
    <property type="entry name" value="ThiF_NAD_FAD-bd"/>
</dbReference>
<dbReference type="Gene3D" id="3.40.50.720">
    <property type="entry name" value="NAD(P)-binding Rossmann-like Domain"/>
    <property type="match status" value="1"/>
</dbReference>
<dbReference type="InterPro" id="IPR045886">
    <property type="entry name" value="ThiF/MoeB/HesA"/>
</dbReference>
<sequence>MINCFHLSDFSEVLNNLIGNIDETYSPIFFKIDSEKDIEFLNNLPQKYPCINIYDKIIDQLRELIIIRNPNKKIGKEDLKTLIRELLGEENEVNYGVWAFYPWENALIHILGEEEFFELRTSRNLYKITKEEQANFSKKCVGIIGLSVGQSAAITLAMERVCGEMRLADFDKIDLSNLNRIRTSIKNLSMPKAIVAAREIALIDPYIKLKCYNEGINEENIDNFIFDNGKKLDVIIEECDSVDIKILSRIKARDYKIPVVMDTNDRGMVDIERFDLDQQYPILHGLVNNLDYKSISNLSIEDKIKILGPIAGVENMSPRMKFSLTQIGKTITTWPQLASSVMLGGAIVTDTVRRIFNGEFTKSGRYYVDIESIVR</sequence>
<accession>A0A2M9CXK0</accession>
<reference evidence="2 3" key="1">
    <citation type="submission" date="2017-11" db="EMBL/GenBank/DDBJ databases">
        <title>Genomic Encyclopedia of Archaeal and Bacterial Type Strains, Phase II (KMG-II): From Individual Species to Whole Genera.</title>
        <authorList>
            <person name="Goeker M."/>
        </authorList>
    </citation>
    <scope>NUCLEOTIDE SEQUENCE [LARGE SCALE GENOMIC DNA]</scope>
    <source>
        <strain evidence="2 3">DSM 27268</strain>
    </source>
</reference>
<dbReference type="Pfam" id="PF00899">
    <property type="entry name" value="ThiF"/>
    <property type="match status" value="1"/>
</dbReference>
<dbReference type="EMBL" id="PGFG01000001">
    <property type="protein sequence ID" value="PJJ76607.1"/>
    <property type="molecule type" value="Genomic_DNA"/>
</dbReference>
<feature type="domain" description="THIF-type NAD/FAD binding fold" evidence="1">
    <location>
        <begin position="122"/>
        <end position="260"/>
    </location>
</feature>
<keyword evidence="3" id="KW-1185">Reference proteome</keyword>
<dbReference type="PANTHER" id="PTHR43267">
    <property type="entry name" value="TRNA THREONYLCARBAMOYLADENOSINE DEHYDRATASE"/>
    <property type="match status" value="1"/>
</dbReference>
<dbReference type="PANTHER" id="PTHR43267:SF3">
    <property type="entry name" value="THIF PROTEIN"/>
    <property type="match status" value="1"/>
</dbReference>
<dbReference type="GO" id="GO:0061503">
    <property type="term" value="F:tRNA threonylcarbamoyladenosine dehydratase"/>
    <property type="evidence" value="ECO:0007669"/>
    <property type="project" value="TreeGrafter"/>
</dbReference>
<comment type="caution">
    <text evidence="2">The sequence shown here is derived from an EMBL/GenBank/DDBJ whole genome shotgun (WGS) entry which is preliminary data.</text>
</comment>
<evidence type="ECO:0000313" key="3">
    <source>
        <dbReference type="Proteomes" id="UP000230000"/>
    </source>
</evidence>
<dbReference type="OrthoDB" id="5149792at2"/>
<dbReference type="RefSeq" id="WP_100315052.1">
    <property type="nucleotide sequence ID" value="NZ_PGFG01000001.1"/>
</dbReference>
<protein>
    <submittedName>
        <fullName evidence="2">ThiF family protein</fullName>
    </submittedName>
</protein>
<dbReference type="SUPFAM" id="SSF69572">
    <property type="entry name" value="Activating enzymes of the ubiquitin-like proteins"/>
    <property type="match status" value="1"/>
</dbReference>
<evidence type="ECO:0000313" key="2">
    <source>
        <dbReference type="EMBL" id="PJJ76607.1"/>
    </source>
</evidence>
<dbReference type="GO" id="GO:0008641">
    <property type="term" value="F:ubiquitin-like modifier activating enzyme activity"/>
    <property type="evidence" value="ECO:0007669"/>
    <property type="project" value="InterPro"/>
</dbReference>
<gene>
    <name evidence="2" type="ORF">BXY57_2238</name>
</gene>
<evidence type="ECO:0000259" key="1">
    <source>
        <dbReference type="Pfam" id="PF00899"/>
    </source>
</evidence>
<dbReference type="GO" id="GO:0061504">
    <property type="term" value="P:cyclic threonylcarbamoyladenosine biosynthetic process"/>
    <property type="evidence" value="ECO:0007669"/>
    <property type="project" value="TreeGrafter"/>
</dbReference>
<dbReference type="AlphaFoldDB" id="A0A2M9CXK0"/>
<dbReference type="CDD" id="cd01483">
    <property type="entry name" value="E1_enzyme_family"/>
    <property type="match status" value="1"/>
</dbReference>
<name>A0A2M9CXK0_9BACT</name>
<proteinExistence type="predicted"/>
<dbReference type="InterPro" id="IPR035985">
    <property type="entry name" value="Ubiquitin-activating_enz"/>
</dbReference>
<organism evidence="2 3">
    <name type="scientific">Thermoflavifilum aggregans</name>
    <dbReference type="NCBI Taxonomy" id="454188"/>
    <lineage>
        <taxon>Bacteria</taxon>
        <taxon>Pseudomonadati</taxon>
        <taxon>Bacteroidota</taxon>
        <taxon>Chitinophagia</taxon>
        <taxon>Chitinophagales</taxon>
        <taxon>Chitinophagaceae</taxon>
        <taxon>Thermoflavifilum</taxon>
    </lineage>
</organism>